<protein>
    <recommendedName>
        <fullName evidence="2">C2H2-type domain-containing protein</fullName>
    </recommendedName>
</protein>
<dbReference type="Gene3D" id="3.30.160.60">
    <property type="entry name" value="Classic Zinc Finger"/>
    <property type="match status" value="1"/>
</dbReference>
<sequence>MMQPRKHFCTRCQKGFCSVPAKQQHISNSLNHNICCLCSSRPDYSTKETLIARFPYGQKGPGALFACNRQFNKPCQLVQHDVDKHNMCATCRQYFNSPSNLKSHKITHAGRNIDCPGCSRRFPTNSAMMLHLEAGTCHSGVDLDELNQLAFNCHQAQSYKSNNPDFDFECPSCQTPFLFMSGLLQHAESDCCEEELGSGDPLGIFLEFARSRIVCESS</sequence>
<dbReference type="Proteomes" id="UP001610335">
    <property type="component" value="Unassembled WGS sequence"/>
</dbReference>
<evidence type="ECO:0000313" key="4">
    <source>
        <dbReference type="Proteomes" id="UP001610335"/>
    </source>
</evidence>
<evidence type="ECO:0000259" key="2">
    <source>
        <dbReference type="PROSITE" id="PS50157"/>
    </source>
</evidence>
<comment type="caution">
    <text evidence="3">The sequence shown here is derived from an EMBL/GenBank/DDBJ whole genome shotgun (WGS) entry which is preliminary data.</text>
</comment>
<dbReference type="SMART" id="SM00355">
    <property type="entry name" value="ZnF_C2H2"/>
    <property type="match status" value="3"/>
</dbReference>
<organism evidence="3 4">
    <name type="scientific">Aspergillus cavernicola</name>
    <dbReference type="NCBI Taxonomy" id="176166"/>
    <lineage>
        <taxon>Eukaryota</taxon>
        <taxon>Fungi</taxon>
        <taxon>Dikarya</taxon>
        <taxon>Ascomycota</taxon>
        <taxon>Pezizomycotina</taxon>
        <taxon>Eurotiomycetes</taxon>
        <taxon>Eurotiomycetidae</taxon>
        <taxon>Eurotiales</taxon>
        <taxon>Aspergillaceae</taxon>
        <taxon>Aspergillus</taxon>
        <taxon>Aspergillus subgen. Nidulantes</taxon>
    </lineage>
</organism>
<name>A0ABR4H5Z6_9EURO</name>
<keyword evidence="4" id="KW-1185">Reference proteome</keyword>
<proteinExistence type="predicted"/>
<dbReference type="PROSITE" id="PS50157">
    <property type="entry name" value="ZINC_FINGER_C2H2_2"/>
    <property type="match status" value="2"/>
</dbReference>
<evidence type="ECO:0000256" key="1">
    <source>
        <dbReference type="PROSITE-ProRule" id="PRU00042"/>
    </source>
</evidence>
<dbReference type="Pfam" id="PF12874">
    <property type="entry name" value="zf-met"/>
    <property type="match status" value="1"/>
</dbReference>
<keyword evidence="1" id="KW-0862">Zinc</keyword>
<dbReference type="PROSITE" id="PS00028">
    <property type="entry name" value="ZINC_FINGER_C2H2_1"/>
    <property type="match status" value="1"/>
</dbReference>
<evidence type="ECO:0000313" key="3">
    <source>
        <dbReference type="EMBL" id="KAL2810864.1"/>
    </source>
</evidence>
<dbReference type="InterPro" id="IPR036236">
    <property type="entry name" value="Znf_C2H2_sf"/>
</dbReference>
<feature type="domain" description="C2H2-type" evidence="2">
    <location>
        <begin position="86"/>
        <end position="113"/>
    </location>
</feature>
<keyword evidence="1" id="KW-0863">Zinc-finger</keyword>
<dbReference type="EMBL" id="JBFXLS010000305">
    <property type="protein sequence ID" value="KAL2810864.1"/>
    <property type="molecule type" value="Genomic_DNA"/>
</dbReference>
<dbReference type="InterPro" id="IPR013087">
    <property type="entry name" value="Znf_C2H2_type"/>
</dbReference>
<feature type="domain" description="C2H2-type" evidence="2">
    <location>
        <begin position="113"/>
        <end position="143"/>
    </location>
</feature>
<gene>
    <name evidence="3" type="ORF">BDW59DRAFT_66056</name>
</gene>
<reference evidence="3 4" key="1">
    <citation type="submission" date="2024-07" db="EMBL/GenBank/DDBJ databases">
        <title>Section-level genome sequencing and comparative genomics of Aspergillus sections Usti and Cavernicolus.</title>
        <authorList>
            <consortium name="Lawrence Berkeley National Laboratory"/>
            <person name="Nybo J.L."/>
            <person name="Vesth T.C."/>
            <person name="Theobald S."/>
            <person name="Frisvad J.C."/>
            <person name="Larsen T.O."/>
            <person name="Kjaerboelling I."/>
            <person name="Rothschild-Mancinelli K."/>
            <person name="Lyhne E.K."/>
            <person name="Kogle M.E."/>
            <person name="Barry K."/>
            <person name="Clum A."/>
            <person name="Na H."/>
            <person name="Ledsgaard L."/>
            <person name="Lin J."/>
            <person name="Lipzen A."/>
            <person name="Kuo A."/>
            <person name="Riley R."/>
            <person name="Mondo S."/>
            <person name="LaButti K."/>
            <person name="Haridas S."/>
            <person name="Pangalinan J."/>
            <person name="Salamov A.A."/>
            <person name="Simmons B.A."/>
            <person name="Magnuson J.K."/>
            <person name="Chen J."/>
            <person name="Drula E."/>
            <person name="Henrissat B."/>
            <person name="Wiebenga A."/>
            <person name="Lubbers R.J."/>
            <person name="Gomes A.C."/>
            <person name="Makela M.R."/>
            <person name="Stajich J."/>
            <person name="Grigoriev I.V."/>
            <person name="Mortensen U.H."/>
            <person name="De vries R.P."/>
            <person name="Baker S.E."/>
            <person name="Andersen M.R."/>
        </authorList>
    </citation>
    <scope>NUCLEOTIDE SEQUENCE [LARGE SCALE GENOMIC DNA]</scope>
    <source>
        <strain evidence="3 4">CBS 600.67</strain>
    </source>
</reference>
<accession>A0ABR4H5Z6</accession>
<dbReference type="SUPFAM" id="SSF57667">
    <property type="entry name" value="beta-beta-alpha zinc fingers"/>
    <property type="match status" value="1"/>
</dbReference>
<keyword evidence="1" id="KW-0479">Metal-binding</keyword>